<proteinExistence type="inferred from homology"/>
<accession>A0A9J6AN98</accession>
<dbReference type="OrthoDB" id="1905464at2759"/>
<dbReference type="InterPro" id="IPR008802">
    <property type="entry name" value="REF"/>
</dbReference>
<keyword evidence="3" id="KW-1185">Reference proteome</keyword>
<dbReference type="PANTHER" id="PTHR33732">
    <property type="entry name" value="REF/SRPP-LIKE PROTEIN OS05G0151300/LOC_OS05G05940"/>
    <property type="match status" value="1"/>
</dbReference>
<dbReference type="Proteomes" id="UP000824120">
    <property type="component" value="Chromosome 2"/>
</dbReference>
<evidence type="ECO:0000313" key="3">
    <source>
        <dbReference type="Proteomes" id="UP000824120"/>
    </source>
</evidence>
<comment type="caution">
    <text evidence="2">The sequence shown here is derived from an EMBL/GenBank/DDBJ whole genome shotgun (WGS) entry which is preliminary data.</text>
</comment>
<reference evidence="2 3" key="1">
    <citation type="submission" date="2020-09" db="EMBL/GenBank/DDBJ databases">
        <title>De no assembly of potato wild relative species, Solanum commersonii.</title>
        <authorList>
            <person name="Cho K."/>
        </authorList>
    </citation>
    <scope>NUCLEOTIDE SEQUENCE [LARGE SCALE GENOMIC DNA]</scope>
    <source>
        <strain evidence="2">LZ3.2</strain>
        <tissue evidence="2">Leaf</tissue>
    </source>
</reference>
<protein>
    <recommendedName>
        <fullName evidence="4">Rubber elongation factor protein</fullName>
    </recommendedName>
</protein>
<evidence type="ECO:0000313" key="2">
    <source>
        <dbReference type="EMBL" id="KAG5626086.1"/>
    </source>
</evidence>
<name>A0A9J6AN98_SOLCO</name>
<comment type="similarity">
    <text evidence="1">Belongs to the REF/SRPP family.</text>
</comment>
<evidence type="ECO:0000256" key="1">
    <source>
        <dbReference type="ARBA" id="ARBA00009737"/>
    </source>
</evidence>
<organism evidence="2 3">
    <name type="scientific">Solanum commersonii</name>
    <name type="common">Commerson's wild potato</name>
    <name type="synonym">Commerson's nightshade</name>
    <dbReference type="NCBI Taxonomy" id="4109"/>
    <lineage>
        <taxon>Eukaryota</taxon>
        <taxon>Viridiplantae</taxon>
        <taxon>Streptophyta</taxon>
        <taxon>Embryophyta</taxon>
        <taxon>Tracheophyta</taxon>
        <taxon>Spermatophyta</taxon>
        <taxon>Magnoliopsida</taxon>
        <taxon>eudicotyledons</taxon>
        <taxon>Gunneridae</taxon>
        <taxon>Pentapetalae</taxon>
        <taxon>asterids</taxon>
        <taxon>lamiids</taxon>
        <taxon>Solanales</taxon>
        <taxon>Solanaceae</taxon>
        <taxon>Solanoideae</taxon>
        <taxon>Solaneae</taxon>
        <taxon>Solanum</taxon>
    </lineage>
</organism>
<dbReference type="AlphaFoldDB" id="A0A9J6AN98"/>
<evidence type="ECO:0008006" key="4">
    <source>
        <dbReference type="Google" id="ProtNLM"/>
    </source>
</evidence>
<dbReference type="PANTHER" id="PTHR33732:SF9">
    <property type="entry name" value="REF_SRPP-LIKE PROTEIN OS05G0151300_LOC_OS05G05940"/>
    <property type="match status" value="1"/>
</dbReference>
<sequence>MAETNPKPQQPEMAQIEEEKLKYLEFLQVAMIHAALCVVKVYGYAKENSGPLKPGVQTVEGTVKTVVGPVYDKFHDVPVEVLKFVDRKDWMLKGDDALVVGGELLLLDTALVKNIHILLIRCIQFPIKGSHNGNSFQISPNVVKSRAVVVQIAFILGAFRCLMYVHNVDQSVRQIETRVPPMVKQAPAAARSVAADVKSAGVMGAASGLAKTVYAKYEPTAKGLYTKYEPMAEQYAASAWFSLNRFPIVPKVTQAVVPTAAYYSEKYNVMVQQTAEKGYKVASYLPLVPTEKIAKVFSTQPVASS</sequence>
<gene>
    <name evidence="2" type="ORF">H5410_011304</name>
</gene>
<dbReference type="EMBL" id="JACXVP010000002">
    <property type="protein sequence ID" value="KAG5626086.1"/>
    <property type="molecule type" value="Genomic_DNA"/>
</dbReference>
<dbReference type="Pfam" id="PF05755">
    <property type="entry name" value="REF"/>
    <property type="match status" value="2"/>
</dbReference>